<evidence type="ECO:0000256" key="3">
    <source>
        <dbReference type="ARBA" id="ARBA00022898"/>
    </source>
</evidence>
<dbReference type="InterPro" id="IPR005859">
    <property type="entry name" value="CysK"/>
</dbReference>
<feature type="compositionally biased region" description="Low complexity" evidence="4">
    <location>
        <begin position="1"/>
        <end position="13"/>
    </location>
</feature>
<proteinExistence type="inferred from homology"/>
<feature type="region of interest" description="Disordered" evidence="4">
    <location>
        <begin position="1"/>
        <end position="22"/>
    </location>
</feature>
<evidence type="ECO:0000259" key="5">
    <source>
        <dbReference type="Pfam" id="PF00291"/>
    </source>
</evidence>
<evidence type="ECO:0000256" key="2">
    <source>
        <dbReference type="ARBA" id="ARBA00007103"/>
    </source>
</evidence>
<feature type="domain" description="Tryptophan synthase beta chain-like PALP" evidence="5">
    <location>
        <begin position="35"/>
        <end position="340"/>
    </location>
</feature>
<dbReference type="FunFam" id="3.40.50.1100:FF:000003">
    <property type="entry name" value="Cystathionine beta-synthase"/>
    <property type="match status" value="1"/>
</dbReference>
<protein>
    <recommendedName>
        <fullName evidence="5">Tryptophan synthase beta chain-like PALP domain-containing protein</fullName>
    </recommendedName>
</protein>
<comment type="cofactor">
    <cofactor evidence="1">
        <name>pyridoxal 5'-phosphate</name>
        <dbReference type="ChEBI" id="CHEBI:597326"/>
    </cofactor>
</comment>
<accession>A0A7S3FB74</accession>
<organism evidence="6">
    <name type="scientific">Prasinoderma singulare</name>
    <dbReference type="NCBI Taxonomy" id="676789"/>
    <lineage>
        <taxon>Eukaryota</taxon>
        <taxon>Viridiplantae</taxon>
        <taxon>Prasinodermophyta</taxon>
        <taxon>Prasinodermophyceae</taxon>
        <taxon>Prasinodermales</taxon>
        <taxon>Prasinodermaceae</taxon>
        <taxon>Prasinoderma</taxon>
    </lineage>
</organism>
<sequence>MSSIARATRAAPARMRRAAKGPRRAAARAEIYDNITETIGNTPIVKLKGLAPEGVELYAKCEFFNPLSSVKDRLAISVITDAEAKGLLKPGDTVVEATSGNTGIAVAMVCAQRGYNCVICMAEPFSVERRKIMRMLGAKVIVTPKAGKGTGMVRKAEELCEKHGWFLCHQFENAANPAYHASTTGPEILQDFAGKRLDYWVTGYGTGGTFQGVGRVLKAARPDVKIALAEPEAAGLIASGIKTERKPDGAPKESHPAFSAHPVQGWTPDFIPKVCEDGLNLELMDELVPVTGEESVAASLKMAATNGIFTGISGGGSVAAALKVAATAEPGTVILTMLPDTAERYMSTPLFAAINADMNDEELEIAKSTPSYQLLPGEDPVLAA</sequence>
<name>A0A7S3FB74_9VIRI</name>
<dbReference type="PANTHER" id="PTHR10314">
    <property type="entry name" value="CYSTATHIONINE BETA-SYNTHASE"/>
    <property type="match status" value="1"/>
</dbReference>
<dbReference type="CDD" id="cd01561">
    <property type="entry name" value="CBS_like"/>
    <property type="match status" value="1"/>
</dbReference>
<evidence type="ECO:0000256" key="4">
    <source>
        <dbReference type="SAM" id="MobiDB-lite"/>
    </source>
</evidence>
<dbReference type="AlphaFoldDB" id="A0A7S3FB74"/>
<dbReference type="GO" id="GO:0004124">
    <property type="term" value="F:cysteine synthase activity"/>
    <property type="evidence" value="ECO:0007669"/>
    <property type="project" value="InterPro"/>
</dbReference>
<dbReference type="InterPro" id="IPR036052">
    <property type="entry name" value="TrpB-like_PALP_sf"/>
</dbReference>
<gene>
    <name evidence="6" type="ORF">PSIN1315_LOCUS6258</name>
</gene>
<evidence type="ECO:0000313" key="6">
    <source>
        <dbReference type="EMBL" id="CAE0137134.1"/>
    </source>
</evidence>
<dbReference type="EMBL" id="HBHY01009707">
    <property type="protein sequence ID" value="CAE0137134.1"/>
    <property type="molecule type" value="Transcribed_RNA"/>
</dbReference>
<dbReference type="SUPFAM" id="SSF53686">
    <property type="entry name" value="Tryptophan synthase beta subunit-like PLP-dependent enzymes"/>
    <property type="match status" value="1"/>
</dbReference>
<reference evidence="6" key="1">
    <citation type="submission" date="2021-01" db="EMBL/GenBank/DDBJ databases">
        <authorList>
            <person name="Corre E."/>
            <person name="Pelletier E."/>
            <person name="Niang G."/>
            <person name="Scheremetjew M."/>
            <person name="Finn R."/>
            <person name="Kale V."/>
            <person name="Holt S."/>
            <person name="Cochrane G."/>
            <person name="Meng A."/>
            <person name="Brown T."/>
            <person name="Cohen L."/>
        </authorList>
    </citation>
    <scope>NUCLEOTIDE SEQUENCE</scope>
    <source>
        <strain evidence="6">RCC927</strain>
    </source>
</reference>
<dbReference type="GO" id="GO:0006535">
    <property type="term" value="P:cysteine biosynthetic process from serine"/>
    <property type="evidence" value="ECO:0007669"/>
    <property type="project" value="InterPro"/>
</dbReference>
<dbReference type="InterPro" id="IPR050214">
    <property type="entry name" value="Cys_Synth/Cystath_Beta-Synth"/>
</dbReference>
<dbReference type="NCBIfam" id="TIGR01139">
    <property type="entry name" value="cysK"/>
    <property type="match status" value="1"/>
</dbReference>
<evidence type="ECO:0000256" key="1">
    <source>
        <dbReference type="ARBA" id="ARBA00001933"/>
    </source>
</evidence>
<dbReference type="InterPro" id="IPR001926">
    <property type="entry name" value="TrpB-like_PALP"/>
</dbReference>
<comment type="similarity">
    <text evidence="2">Belongs to the cysteine synthase/cystathionine beta-synthase family.</text>
</comment>
<dbReference type="Gene3D" id="3.40.50.1100">
    <property type="match status" value="2"/>
</dbReference>
<dbReference type="Pfam" id="PF00291">
    <property type="entry name" value="PALP"/>
    <property type="match status" value="1"/>
</dbReference>
<keyword evidence="3" id="KW-0663">Pyridoxal phosphate</keyword>